<keyword evidence="2" id="KW-1185">Reference proteome</keyword>
<evidence type="ECO:0000313" key="2">
    <source>
        <dbReference type="Proteomes" id="UP000297737"/>
    </source>
</evidence>
<evidence type="ECO:0008006" key="3">
    <source>
        <dbReference type="Google" id="ProtNLM"/>
    </source>
</evidence>
<accession>A0A4Y9EN23</accession>
<dbReference type="AlphaFoldDB" id="A0A4Y9EN23"/>
<evidence type="ECO:0000313" key="1">
    <source>
        <dbReference type="EMBL" id="TFU02849.1"/>
    </source>
</evidence>
<dbReference type="OrthoDB" id="7478611at2"/>
<name>A0A4Y9EN23_9SPHN</name>
<organism evidence="1 2">
    <name type="scientific">Glacieibacterium arshaanense</name>
    <dbReference type="NCBI Taxonomy" id="2511025"/>
    <lineage>
        <taxon>Bacteria</taxon>
        <taxon>Pseudomonadati</taxon>
        <taxon>Pseudomonadota</taxon>
        <taxon>Alphaproteobacteria</taxon>
        <taxon>Sphingomonadales</taxon>
        <taxon>Sphingosinicellaceae</taxon>
        <taxon>Glacieibacterium</taxon>
    </lineage>
</organism>
<dbReference type="InterPro" id="IPR010239">
    <property type="entry name" value="CHP02001"/>
</dbReference>
<gene>
    <name evidence="1" type="ORF">EUV02_06435</name>
</gene>
<sequence>MVRMSRPRQRWAAAARSTRVQRWRAPGRSLTGVALWRVSRAKVSVWSIAGGLWLAGAAAAQAQLAGTISLATDDMFRGYSVSNGDPALSLGVSAEFGHGIYGGVTLATAFGGSPSPVVNGSNQYLGIAHRMDSGVSVDAGIVHRYYTQYATNDYADDFVEAYIGVSIQNLSARLFMSPNYGGPGAPAAYFEVNATPFNRNKWSVAVHLGGMLPPSTPGPDHASLVLIDWQLGVTRSIGPVAATVAWVGQGKTIDDPDVMQKIVGSLGVAF</sequence>
<protein>
    <recommendedName>
        <fullName evidence="3">Porin</fullName>
    </recommendedName>
</protein>
<proteinExistence type="predicted"/>
<dbReference type="RefSeq" id="WP_135245443.1">
    <property type="nucleotide sequence ID" value="NZ_SIHO01000002.1"/>
</dbReference>
<comment type="caution">
    <text evidence="1">The sequence shown here is derived from an EMBL/GenBank/DDBJ whole genome shotgun (WGS) entry which is preliminary data.</text>
</comment>
<dbReference type="NCBIfam" id="TIGR02001">
    <property type="entry name" value="gcw_chp"/>
    <property type="match status" value="1"/>
</dbReference>
<dbReference type="Proteomes" id="UP000297737">
    <property type="component" value="Unassembled WGS sequence"/>
</dbReference>
<reference evidence="1 2" key="1">
    <citation type="submission" date="2019-02" db="EMBL/GenBank/DDBJ databases">
        <title>Polymorphobacter sp. isolated from the lake at the Tibet of China.</title>
        <authorList>
            <person name="Li A."/>
        </authorList>
    </citation>
    <scope>NUCLEOTIDE SEQUENCE [LARGE SCALE GENOMIC DNA]</scope>
    <source>
        <strain evidence="1 2">DJ1R-1</strain>
    </source>
</reference>
<dbReference type="Pfam" id="PF09694">
    <property type="entry name" value="Gcw_chp"/>
    <property type="match status" value="1"/>
</dbReference>
<dbReference type="EMBL" id="SIHO01000002">
    <property type="protein sequence ID" value="TFU02849.1"/>
    <property type="molecule type" value="Genomic_DNA"/>
</dbReference>